<evidence type="ECO:0000313" key="1">
    <source>
        <dbReference type="EMBL" id="MVN91294.1"/>
    </source>
</evidence>
<proteinExistence type="predicted"/>
<organism evidence="1 2">
    <name type="scientific">Mucilaginibacter aquatilis</name>
    <dbReference type="NCBI Taxonomy" id="1517760"/>
    <lineage>
        <taxon>Bacteria</taxon>
        <taxon>Pseudomonadati</taxon>
        <taxon>Bacteroidota</taxon>
        <taxon>Sphingobacteriia</taxon>
        <taxon>Sphingobacteriales</taxon>
        <taxon>Sphingobacteriaceae</taxon>
        <taxon>Mucilaginibacter</taxon>
    </lineage>
</organism>
<dbReference type="Proteomes" id="UP000434850">
    <property type="component" value="Unassembled WGS sequence"/>
</dbReference>
<dbReference type="PANTHER" id="PTHR37835:SF1">
    <property type="entry name" value="ALPHA-CLOSTRIPAIN"/>
    <property type="match status" value="1"/>
</dbReference>
<dbReference type="Pfam" id="PF03415">
    <property type="entry name" value="Peptidase_C11"/>
    <property type="match status" value="1"/>
</dbReference>
<name>A0A6I4IQK2_9SPHI</name>
<sequence>MEANNNLKYDALNSINMMERGAANLDGNLLVYIKTESATSYLLKIKFDNDGNRIVSDTVKVFTGDKPSDPGRLKTVIEYTQSQYPAQSYGLVLWSHATSWAPANNKVSVRSFGSDNGIEMDIKALKDALPNNFEYIIFDACSMGSVEVLYEFKDKANYLMASPTETLAESYPYQTITPLLFNSADQLSTLAKAYYDYYNSYTDERRSASVVLVKSSELEALAVQTNKLFKNYKKSGDRLISSGVQRLDYTAGFPVPNYDFTDFLDHNFSTNQLDEIKEQLNKAVLYKAATPKFLGTNIQKFSGLSCYIPFPGDVNFSYYQQLSWYKASGMPVLFGN</sequence>
<accession>A0A6I4IQK2</accession>
<reference evidence="1 2" key="1">
    <citation type="submission" date="2019-12" db="EMBL/GenBank/DDBJ databases">
        <title>Mucilaginibacter sp. HME9299 genome sequencing and assembly.</title>
        <authorList>
            <person name="Kang H."/>
            <person name="Kim H."/>
            <person name="Joh K."/>
        </authorList>
    </citation>
    <scope>NUCLEOTIDE SEQUENCE [LARGE SCALE GENOMIC DNA]</scope>
    <source>
        <strain evidence="1 2">HME9299</strain>
    </source>
</reference>
<dbReference type="OrthoDB" id="5507507at2"/>
<protein>
    <submittedName>
        <fullName evidence="1">Clostripain</fullName>
    </submittedName>
</protein>
<evidence type="ECO:0000313" key="2">
    <source>
        <dbReference type="Proteomes" id="UP000434850"/>
    </source>
</evidence>
<keyword evidence="2" id="KW-1185">Reference proteome</keyword>
<dbReference type="PANTHER" id="PTHR37835">
    <property type="entry name" value="ALPHA-CLOSTRIPAIN"/>
    <property type="match status" value="1"/>
</dbReference>
<dbReference type="Gene3D" id="3.40.50.11970">
    <property type="match status" value="1"/>
</dbReference>
<dbReference type="EMBL" id="WQLA01000003">
    <property type="protein sequence ID" value="MVN91294.1"/>
    <property type="molecule type" value="Genomic_DNA"/>
</dbReference>
<gene>
    <name evidence="1" type="ORF">GO816_09195</name>
</gene>
<dbReference type="RefSeq" id="WP_157541484.1">
    <property type="nucleotide sequence ID" value="NZ_WQLA01000003.1"/>
</dbReference>
<dbReference type="AlphaFoldDB" id="A0A6I4IQK2"/>
<comment type="caution">
    <text evidence="1">The sequence shown here is derived from an EMBL/GenBank/DDBJ whole genome shotgun (WGS) entry which is preliminary data.</text>
</comment>
<dbReference type="InterPro" id="IPR005077">
    <property type="entry name" value="Peptidase_C11"/>
</dbReference>